<evidence type="ECO:0008006" key="3">
    <source>
        <dbReference type="Google" id="ProtNLM"/>
    </source>
</evidence>
<dbReference type="Gramene" id="OMERI02G35940.1">
    <property type="protein sequence ID" value="OMERI02G35940.1"/>
    <property type="gene ID" value="OMERI02G35940"/>
</dbReference>
<dbReference type="HOGENOM" id="CLU_1301427_0_0_1"/>
<evidence type="ECO:0000313" key="1">
    <source>
        <dbReference type="EnsemblPlants" id="OMERI02G35940.1"/>
    </source>
</evidence>
<proteinExistence type="predicted"/>
<evidence type="ECO:0000313" key="2">
    <source>
        <dbReference type="Proteomes" id="UP000008021"/>
    </source>
</evidence>
<keyword evidence="2" id="KW-1185">Reference proteome</keyword>
<dbReference type="AlphaFoldDB" id="A0A0E0CTF6"/>
<protein>
    <recommendedName>
        <fullName evidence="3">DUF834 domain-containing protein</fullName>
    </recommendedName>
</protein>
<organism evidence="1">
    <name type="scientific">Oryza meridionalis</name>
    <dbReference type="NCBI Taxonomy" id="40149"/>
    <lineage>
        <taxon>Eukaryota</taxon>
        <taxon>Viridiplantae</taxon>
        <taxon>Streptophyta</taxon>
        <taxon>Embryophyta</taxon>
        <taxon>Tracheophyta</taxon>
        <taxon>Spermatophyta</taxon>
        <taxon>Magnoliopsida</taxon>
        <taxon>Liliopsida</taxon>
        <taxon>Poales</taxon>
        <taxon>Poaceae</taxon>
        <taxon>BOP clade</taxon>
        <taxon>Oryzoideae</taxon>
        <taxon>Oryzeae</taxon>
        <taxon>Oryzinae</taxon>
        <taxon>Oryza</taxon>
    </lineage>
</organism>
<sequence>MSLCSCIVSDSVGREEALDLEPPRLAVVEQPAPRVLQGRIGGGEVGDEVLVGVVEEQVVVDELVARDDAEEVDEALGGGADDGAHVVAADVGFEDGEVDVGVGVGGVVEAAARHGVGGAPEAEDAVDVEEVGEEGAVLVPALAGAGGPQHGGQLGERRVHLLLLTAQEGARRVQRGGEVRRRRHNTWLARCGSERSERVIDRVKWRLASCAR</sequence>
<dbReference type="Proteomes" id="UP000008021">
    <property type="component" value="Chromosome 2"/>
</dbReference>
<dbReference type="EnsemblPlants" id="OMERI02G35940.1">
    <property type="protein sequence ID" value="OMERI02G35940.1"/>
    <property type="gene ID" value="OMERI02G35940"/>
</dbReference>
<accession>A0A0E0CTF6</accession>
<name>A0A0E0CTF6_9ORYZ</name>
<reference evidence="1" key="2">
    <citation type="submission" date="2018-05" db="EMBL/GenBank/DDBJ databases">
        <title>OmerRS3 (Oryza meridionalis Reference Sequence Version 3).</title>
        <authorList>
            <person name="Zhang J."/>
            <person name="Kudrna D."/>
            <person name="Lee S."/>
            <person name="Talag J."/>
            <person name="Welchert J."/>
            <person name="Wing R.A."/>
        </authorList>
    </citation>
    <scope>NUCLEOTIDE SEQUENCE [LARGE SCALE GENOMIC DNA]</scope>
    <source>
        <strain evidence="1">cv. OR44</strain>
    </source>
</reference>
<reference evidence="1" key="1">
    <citation type="submission" date="2015-04" db="UniProtKB">
        <authorList>
            <consortium name="EnsemblPlants"/>
        </authorList>
    </citation>
    <scope>IDENTIFICATION</scope>
</reference>